<dbReference type="NCBIfam" id="TIGR02352">
    <property type="entry name" value="thiamin_ThiO"/>
    <property type="match status" value="1"/>
</dbReference>
<gene>
    <name evidence="7" type="ORF">FB466_2413</name>
</gene>
<dbReference type="GO" id="GO:0009228">
    <property type="term" value="P:thiamine biosynthetic process"/>
    <property type="evidence" value="ECO:0007669"/>
    <property type="project" value="UniProtKB-KW"/>
</dbReference>
<evidence type="ECO:0000313" key="7">
    <source>
        <dbReference type="EMBL" id="TQM61459.1"/>
    </source>
</evidence>
<keyword evidence="3" id="KW-0560">Oxidoreductase</keyword>
<dbReference type="GO" id="GO:0043799">
    <property type="term" value="F:glycine oxidase activity"/>
    <property type="evidence" value="ECO:0007669"/>
    <property type="project" value="UniProtKB-EC"/>
</dbReference>
<keyword evidence="8" id="KW-1185">Reference proteome</keyword>
<dbReference type="RefSeq" id="WP_246054664.1">
    <property type="nucleotide sequence ID" value="NZ_BAAAYS010000006.1"/>
</dbReference>
<sequence length="408" mass="43105">MRDGDPVDLIIVGGGIVGSLAAWRAVRAGLTVRWFDPQPGNGASRAAAGMLAPTFEAAFGERDLMRLNVGSAALWPKLVSDLASETGCDLQLRQAGTLTVAFDSGDLTEARRVHDLHEEWGLSSAVLTTSGVRQRLSIVGSRVAGGLWAAHDHSVNPRRVISSLVTAVAARGVAADRRHVVSLLTEYSGSTTTVSGVLLSDGSTVQAERVLVAAGWESGELLGRIPGLVVPTRPVKGEVVRLDASGLPWLDIGYTVRGLVQGRPIYLVPRPGGEIVIGATTVELPDDREMTAGGLFALLRDARAIVPGIDEAPVRELMARARPGTPDNLPLIGRVGDGSLLVATGHYRHGILLAALTDHYVNLLLRGDELPAEARVCDPNRFSLAARVPIPDCGDQPAIELPTHPRSI</sequence>
<dbReference type="PANTHER" id="PTHR13847">
    <property type="entry name" value="SARCOSINE DEHYDROGENASE-RELATED"/>
    <property type="match status" value="1"/>
</dbReference>
<evidence type="ECO:0000256" key="3">
    <source>
        <dbReference type="ARBA" id="ARBA00023002"/>
    </source>
</evidence>
<name>A0A543HT67_9MICO</name>
<dbReference type="Gene3D" id="3.50.50.60">
    <property type="entry name" value="FAD/NAD(P)-binding domain"/>
    <property type="match status" value="1"/>
</dbReference>
<comment type="caution">
    <text evidence="7">The sequence shown here is derived from an EMBL/GenBank/DDBJ whole genome shotgun (WGS) entry which is preliminary data.</text>
</comment>
<dbReference type="SUPFAM" id="SSF54373">
    <property type="entry name" value="FAD-linked reductases, C-terminal domain"/>
    <property type="match status" value="1"/>
</dbReference>
<comment type="pathway">
    <text evidence="1">Cofactor biosynthesis; thiamine diphosphate biosynthesis.</text>
</comment>
<dbReference type="InterPro" id="IPR036188">
    <property type="entry name" value="FAD/NAD-bd_sf"/>
</dbReference>
<evidence type="ECO:0000256" key="2">
    <source>
        <dbReference type="ARBA" id="ARBA00022977"/>
    </source>
</evidence>
<evidence type="ECO:0000313" key="8">
    <source>
        <dbReference type="Proteomes" id="UP000318331"/>
    </source>
</evidence>
<reference evidence="7 8" key="1">
    <citation type="submission" date="2019-06" db="EMBL/GenBank/DDBJ databases">
        <title>Sequencing the genomes of 1000 actinobacteria strains.</title>
        <authorList>
            <person name="Klenk H.-P."/>
        </authorList>
    </citation>
    <scope>NUCLEOTIDE SEQUENCE [LARGE SCALE GENOMIC DNA]</scope>
    <source>
        <strain evidence="7 8">DSM 18031</strain>
    </source>
</reference>
<dbReference type="GO" id="GO:0009229">
    <property type="term" value="P:thiamine diphosphate biosynthetic process"/>
    <property type="evidence" value="ECO:0007669"/>
    <property type="project" value="UniProtKB-UniPathway"/>
</dbReference>
<dbReference type="Pfam" id="PF01266">
    <property type="entry name" value="DAO"/>
    <property type="match status" value="1"/>
</dbReference>
<dbReference type="UniPathway" id="UPA00060"/>
<evidence type="ECO:0000256" key="5">
    <source>
        <dbReference type="ARBA" id="ARBA00050018"/>
    </source>
</evidence>
<dbReference type="InterPro" id="IPR012727">
    <property type="entry name" value="Gly_oxidase_ThiO"/>
</dbReference>
<dbReference type="GO" id="GO:0005737">
    <property type="term" value="C:cytoplasm"/>
    <property type="evidence" value="ECO:0007669"/>
    <property type="project" value="TreeGrafter"/>
</dbReference>
<dbReference type="AlphaFoldDB" id="A0A543HT67"/>
<dbReference type="EC" id="1.4.3.19" evidence="5"/>
<evidence type="ECO:0000256" key="4">
    <source>
        <dbReference type="ARBA" id="ARBA00049872"/>
    </source>
</evidence>
<dbReference type="PANTHER" id="PTHR13847:SF289">
    <property type="entry name" value="GLYCINE OXIDASE"/>
    <property type="match status" value="1"/>
</dbReference>
<comment type="catalytic activity">
    <reaction evidence="4">
        <text>glycine + O2 + H2O = glyoxylate + H2O2 + NH4(+)</text>
        <dbReference type="Rhea" id="RHEA:11532"/>
        <dbReference type="ChEBI" id="CHEBI:15377"/>
        <dbReference type="ChEBI" id="CHEBI:15379"/>
        <dbReference type="ChEBI" id="CHEBI:16240"/>
        <dbReference type="ChEBI" id="CHEBI:28938"/>
        <dbReference type="ChEBI" id="CHEBI:36655"/>
        <dbReference type="ChEBI" id="CHEBI:57305"/>
        <dbReference type="EC" id="1.4.3.19"/>
    </reaction>
</comment>
<evidence type="ECO:0000259" key="6">
    <source>
        <dbReference type="Pfam" id="PF01266"/>
    </source>
</evidence>
<dbReference type="Proteomes" id="UP000318331">
    <property type="component" value="Unassembled WGS sequence"/>
</dbReference>
<dbReference type="GO" id="GO:0050660">
    <property type="term" value="F:flavin adenine dinucleotide binding"/>
    <property type="evidence" value="ECO:0007669"/>
    <property type="project" value="InterPro"/>
</dbReference>
<dbReference type="Gene3D" id="3.30.9.10">
    <property type="entry name" value="D-Amino Acid Oxidase, subunit A, domain 2"/>
    <property type="match status" value="1"/>
</dbReference>
<dbReference type="SUPFAM" id="SSF51905">
    <property type="entry name" value="FAD/NAD(P)-binding domain"/>
    <property type="match status" value="1"/>
</dbReference>
<accession>A0A543HT67</accession>
<feature type="domain" description="FAD dependent oxidoreductase" evidence="6">
    <location>
        <begin position="8"/>
        <end position="357"/>
    </location>
</feature>
<keyword evidence="2" id="KW-0784">Thiamine biosynthesis</keyword>
<organism evidence="7 8">
    <name type="scientific">Klugiella xanthotipulae</name>
    <dbReference type="NCBI Taxonomy" id="244735"/>
    <lineage>
        <taxon>Bacteria</taxon>
        <taxon>Bacillati</taxon>
        <taxon>Actinomycetota</taxon>
        <taxon>Actinomycetes</taxon>
        <taxon>Micrococcales</taxon>
        <taxon>Microbacteriaceae</taxon>
        <taxon>Klugiella</taxon>
    </lineage>
</organism>
<protein>
    <recommendedName>
        <fullName evidence="5">glycine oxidase</fullName>
        <ecNumber evidence="5">1.4.3.19</ecNumber>
    </recommendedName>
</protein>
<dbReference type="EMBL" id="VFPN01000003">
    <property type="protein sequence ID" value="TQM61459.1"/>
    <property type="molecule type" value="Genomic_DNA"/>
</dbReference>
<evidence type="ECO:0000256" key="1">
    <source>
        <dbReference type="ARBA" id="ARBA00004948"/>
    </source>
</evidence>
<proteinExistence type="predicted"/>
<dbReference type="InterPro" id="IPR006076">
    <property type="entry name" value="FAD-dep_OxRdtase"/>
</dbReference>